<dbReference type="AlphaFoldDB" id="A0A182J5Z9"/>
<dbReference type="EnsemblMetazoa" id="AATE012005-RA">
    <property type="protein sequence ID" value="AATE012005-PA.1"/>
    <property type="gene ID" value="AATE012005"/>
</dbReference>
<sequence length="144" mass="16039">MCNESMMHSFTDLSGNSLANGSRYTCWDTEQKVVPGAVPLEPGAGVLDETHRFIHGVAAFTNTYGSVEPVISTNLSAYADWITRFVLYRPPKVELVFRSDGDDFDFGSKCTLKNGTDGNFLKYTIRFAKECFLYRLDTGAVFLP</sequence>
<reference evidence="1" key="1">
    <citation type="submission" date="2022-08" db="UniProtKB">
        <authorList>
            <consortium name="EnsemblMetazoa"/>
        </authorList>
    </citation>
    <scope>IDENTIFICATION</scope>
    <source>
        <strain evidence="1">EBRO</strain>
    </source>
</reference>
<accession>A0A182J5Z9</accession>
<organism evidence="1">
    <name type="scientific">Anopheles atroparvus</name>
    <name type="common">European mosquito</name>
    <dbReference type="NCBI Taxonomy" id="41427"/>
    <lineage>
        <taxon>Eukaryota</taxon>
        <taxon>Metazoa</taxon>
        <taxon>Ecdysozoa</taxon>
        <taxon>Arthropoda</taxon>
        <taxon>Hexapoda</taxon>
        <taxon>Insecta</taxon>
        <taxon>Pterygota</taxon>
        <taxon>Neoptera</taxon>
        <taxon>Endopterygota</taxon>
        <taxon>Diptera</taxon>
        <taxon>Nematocera</taxon>
        <taxon>Culicoidea</taxon>
        <taxon>Culicidae</taxon>
        <taxon>Anophelinae</taxon>
        <taxon>Anopheles</taxon>
    </lineage>
</organism>
<proteinExistence type="predicted"/>
<dbReference type="VEuPathDB" id="VectorBase:AATE012005"/>
<protein>
    <submittedName>
        <fullName evidence="1">Uncharacterized protein</fullName>
    </submittedName>
</protein>
<evidence type="ECO:0000313" key="1">
    <source>
        <dbReference type="EnsemblMetazoa" id="AATE012005-PA.1"/>
    </source>
</evidence>
<name>A0A182J5Z9_ANOAO</name>